<dbReference type="PANTHER" id="PTHR10584">
    <property type="entry name" value="SUGAR KINASE"/>
    <property type="match status" value="1"/>
</dbReference>
<dbReference type="RefSeq" id="WP_235291253.1">
    <property type="nucleotide sequence ID" value="NZ_BSOH01000014.1"/>
</dbReference>
<evidence type="ECO:0000313" key="4">
    <source>
        <dbReference type="EMBL" id="GLR17584.1"/>
    </source>
</evidence>
<evidence type="ECO:0000256" key="2">
    <source>
        <dbReference type="ARBA" id="ARBA00022777"/>
    </source>
</evidence>
<organism evidence="4 5">
    <name type="scientific">Portibacter lacus</name>
    <dbReference type="NCBI Taxonomy" id="1099794"/>
    <lineage>
        <taxon>Bacteria</taxon>
        <taxon>Pseudomonadati</taxon>
        <taxon>Bacteroidota</taxon>
        <taxon>Saprospiria</taxon>
        <taxon>Saprospirales</taxon>
        <taxon>Haliscomenobacteraceae</taxon>
        <taxon>Portibacter</taxon>
    </lineage>
</organism>
<dbReference type="Proteomes" id="UP001156666">
    <property type="component" value="Unassembled WGS sequence"/>
</dbReference>
<evidence type="ECO:0000259" key="3">
    <source>
        <dbReference type="Pfam" id="PF00294"/>
    </source>
</evidence>
<keyword evidence="1" id="KW-0808">Transferase</keyword>
<reference evidence="4" key="2">
    <citation type="submission" date="2023-01" db="EMBL/GenBank/DDBJ databases">
        <title>Draft genome sequence of Portibacter lacus strain NBRC 108769.</title>
        <authorList>
            <person name="Sun Q."/>
            <person name="Mori K."/>
        </authorList>
    </citation>
    <scope>NUCLEOTIDE SEQUENCE</scope>
    <source>
        <strain evidence="4">NBRC 108769</strain>
    </source>
</reference>
<dbReference type="PANTHER" id="PTHR10584:SF166">
    <property type="entry name" value="RIBOKINASE"/>
    <property type="match status" value="1"/>
</dbReference>
<evidence type="ECO:0000256" key="1">
    <source>
        <dbReference type="ARBA" id="ARBA00022679"/>
    </source>
</evidence>
<dbReference type="SUPFAM" id="SSF53613">
    <property type="entry name" value="Ribokinase-like"/>
    <property type="match status" value="1"/>
</dbReference>
<dbReference type="InterPro" id="IPR029056">
    <property type="entry name" value="Ribokinase-like"/>
</dbReference>
<dbReference type="EMBL" id="BSOH01000014">
    <property type="protein sequence ID" value="GLR17584.1"/>
    <property type="molecule type" value="Genomic_DNA"/>
</dbReference>
<evidence type="ECO:0000313" key="5">
    <source>
        <dbReference type="Proteomes" id="UP001156666"/>
    </source>
</evidence>
<comment type="caution">
    <text evidence="4">The sequence shown here is derived from an EMBL/GenBank/DDBJ whole genome shotgun (WGS) entry which is preliminary data.</text>
</comment>
<dbReference type="Pfam" id="PF00294">
    <property type="entry name" value="PfkB"/>
    <property type="match status" value="1"/>
</dbReference>
<dbReference type="Gene3D" id="3.40.1190.20">
    <property type="match status" value="1"/>
</dbReference>
<name>A0AA37SPQ0_9BACT</name>
<proteinExistence type="predicted"/>
<dbReference type="InterPro" id="IPR011611">
    <property type="entry name" value="PfkB_dom"/>
</dbReference>
<dbReference type="GO" id="GO:0016301">
    <property type="term" value="F:kinase activity"/>
    <property type="evidence" value="ECO:0007669"/>
    <property type="project" value="UniProtKB-KW"/>
</dbReference>
<dbReference type="CDD" id="cd01166">
    <property type="entry name" value="KdgK"/>
    <property type="match status" value="1"/>
</dbReference>
<keyword evidence="5" id="KW-1185">Reference proteome</keyword>
<protein>
    <submittedName>
        <fullName evidence="4">Ribokinase</fullName>
    </submittedName>
</protein>
<keyword evidence="2" id="KW-0418">Kinase</keyword>
<accession>A0AA37SPQ0</accession>
<sequence>MSKKVLVIGELNIDMILNHIKGFPEMSKEKIADELDVTLGSSSAIFAANLSALGTDVSYLGMVGKDDFGDFIVRTLTEKNVVTDQILRSPSLKTGITVVMNYGMDRAMVTYPGAMEELSMSHLSKENISAFDHVHISSVFLQPNIKKDIVPIFKMIKDLGLTTSLDPQWDPSENWDLDLKSLLEYVDIFLPNKKEFLALTKVDTLEEGLSQLDNFLDKIVIKDGEFGAHKYINGVLETKPSFLNNDVVDCIGAGDSFDAGYVHRFINDHDALACLEFANIVGAINTTNSGGTKAFETKEGILKTALEKFDYSIEL</sequence>
<dbReference type="AlphaFoldDB" id="A0AA37SPQ0"/>
<reference evidence="4" key="1">
    <citation type="journal article" date="2014" name="Int. J. Syst. Evol. Microbiol.">
        <title>Complete genome sequence of Corynebacterium casei LMG S-19264T (=DSM 44701T), isolated from a smear-ripened cheese.</title>
        <authorList>
            <consortium name="US DOE Joint Genome Institute (JGI-PGF)"/>
            <person name="Walter F."/>
            <person name="Albersmeier A."/>
            <person name="Kalinowski J."/>
            <person name="Ruckert C."/>
        </authorList>
    </citation>
    <scope>NUCLEOTIDE SEQUENCE</scope>
    <source>
        <strain evidence="4">NBRC 108769</strain>
    </source>
</reference>
<feature type="domain" description="Carbohydrate kinase PfkB" evidence="3">
    <location>
        <begin position="3"/>
        <end position="296"/>
    </location>
</feature>
<gene>
    <name evidence="4" type="ORF">GCM10007940_21990</name>
</gene>